<comment type="caution">
    <text evidence="1">The sequence shown here is derived from an EMBL/GenBank/DDBJ whole genome shotgun (WGS) entry which is preliminary data.</text>
</comment>
<protein>
    <submittedName>
        <fullName evidence="1">Uncharacterized protein</fullName>
    </submittedName>
</protein>
<evidence type="ECO:0000313" key="1">
    <source>
        <dbReference type="EMBL" id="KAF2562858.1"/>
    </source>
</evidence>
<organism evidence="1">
    <name type="scientific">Brassica cretica</name>
    <name type="common">Mustard</name>
    <dbReference type="NCBI Taxonomy" id="69181"/>
    <lineage>
        <taxon>Eukaryota</taxon>
        <taxon>Viridiplantae</taxon>
        <taxon>Streptophyta</taxon>
        <taxon>Embryophyta</taxon>
        <taxon>Tracheophyta</taxon>
        <taxon>Spermatophyta</taxon>
        <taxon>Magnoliopsida</taxon>
        <taxon>eudicotyledons</taxon>
        <taxon>Gunneridae</taxon>
        <taxon>Pentapetalae</taxon>
        <taxon>rosids</taxon>
        <taxon>malvids</taxon>
        <taxon>Brassicales</taxon>
        <taxon>Brassicaceae</taxon>
        <taxon>Brassiceae</taxon>
        <taxon>Brassica</taxon>
    </lineage>
</organism>
<proteinExistence type="predicted"/>
<dbReference type="EMBL" id="QGKY02001250">
    <property type="protein sequence ID" value="KAF2562858.1"/>
    <property type="molecule type" value="Genomic_DNA"/>
</dbReference>
<accession>A0A8S9I1Q8</accession>
<reference evidence="1" key="1">
    <citation type="submission" date="2019-12" db="EMBL/GenBank/DDBJ databases">
        <title>Genome sequencing and annotation of Brassica cretica.</title>
        <authorList>
            <person name="Studholme D.J."/>
            <person name="Sarris P.F."/>
        </authorList>
    </citation>
    <scope>NUCLEOTIDE SEQUENCE</scope>
    <source>
        <strain evidence="1">PFS-102/07</strain>
        <tissue evidence="1">Leaf</tissue>
    </source>
</reference>
<dbReference type="AlphaFoldDB" id="A0A8S9I1Q8"/>
<gene>
    <name evidence="1" type="ORF">F2Q70_00018314</name>
</gene>
<name>A0A8S9I1Q8_BRACR</name>
<sequence>MAHGPQALSGSFPLAHGGRVFFGGSGATVSGLVLVMELSRRTSGGGGGEWFAGVRSRSIQTSAPNRRNHLDPVASFLLCAFPLAFQALLQCDGPRISEL</sequence>